<organism evidence="1 2">
    <name type="scientific">Massilia polaris</name>
    <dbReference type="NCBI Taxonomy" id="2728846"/>
    <lineage>
        <taxon>Bacteria</taxon>
        <taxon>Pseudomonadati</taxon>
        <taxon>Pseudomonadota</taxon>
        <taxon>Betaproteobacteria</taxon>
        <taxon>Burkholderiales</taxon>
        <taxon>Oxalobacteraceae</taxon>
        <taxon>Telluria group</taxon>
        <taxon>Massilia</taxon>
    </lineage>
</organism>
<dbReference type="EMBL" id="JABBGG010000011">
    <property type="protein sequence ID" value="NML62956.1"/>
    <property type="molecule type" value="Genomic_DNA"/>
</dbReference>
<sequence>MHQNGFIPLSAEIRVTINTDEAAFHLGRKPQTLRKWACYEDGPLRPVRINGRLAWRIGDIQRVLNEGSAK</sequence>
<name>A0A848HM26_9BURK</name>
<reference evidence="1 2" key="1">
    <citation type="submission" date="2020-04" db="EMBL/GenBank/DDBJ databases">
        <title>Massilia sp. RP-1-19 isolated from soil.</title>
        <authorList>
            <person name="Dahal R.H."/>
        </authorList>
    </citation>
    <scope>NUCLEOTIDE SEQUENCE [LARGE SCALE GENOMIC DNA]</scope>
    <source>
        <strain evidence="1 2">RP-1-19</strain>
    </source>
</reference>
<keyword evidence="2" id="KW-1185">Reference proteome</keyword>
<dbReference type="Proteomes" id="UP000583752">
    <property type="component" value="Unassembled WGS sequence"/>
</dbReference>
<protein>
    <submittedName>
        <fullName evidence="1">Helix-turn-helix domain-containing protein</fullName>
    </submittedName>
</protein>
<comment type="caution">
    <text evidence="1">The sequence shown here is derived from an EMBL/GenBank/DDBJ whole genome shotgun (WGS) entry which is preliminary data.</text>
</comment>
<evidence type="ECO:0000313" key="2">
    <source>
        <dbReference type="Proteomes" id="UP000583752"/>
    </source>
</evidence>
<evidence type="ECO:0000313" key="1">
    <source>
        <dbReference type="EMBL" id="NML62956.1"/>
    </source>
</evidence>
<proteinExistence type="predicted"/>
<dbReference type="AlphaFoldDB" id="A0A848HM26"/>
<accession>A0A848HM26</accession>
<gene>
    <name evidence="1" type="ORF">HHL21_18105</name>
</gene>